<reference evidence="2 3" key="1">
    <citation type="submission" date="2015-08" db="EMBL/GenBank/DDBJ databases">
        <title>Next Generation Sequencing and Analysis of the Genome of Puccinia sorghi L Schw, the Causal Agent of Maize Common Rust.</title>
        <authorList>
            <person name="Rochi L."/>
            <person name="Burguener G."/>
            <person name="Darino M."/>
            <person name="Turjanski A."/>
            <person name="Kreff E."/>
            <person name="Dieguez M.J."/>
            <person name="Sacco F."/>
        </authorList>
    </citation>
    <scope>NUCLEOTIDE SEQUENCE [LARGE SCALE GENOMIC DNA]</scope>
    <source>
        <strain evidence="2 3">RO10H11247</strain>
    </source>
</reference>
<accession>A0A0L6V812</accession>
<dbReference type="EMBL" id="LAVV01007221">
    <property type="protein sequence ID" value="KNZ56677.1"/>
    <property type="molecule type" value="Genomic_DNA"/>
</dbReference>
<dbReference type="VEuPathDB" id="FungiDB:VP01_2346g1"/>
<feature type="region of interest" description="Disordered" evidence="1">
    <location>
        <begin position="49"/>
        <end position="80"/>
    </location>
</feature>
<sequence length="80" mass="9244">MRVIEMEAQVKVRCAKMDKVCAQIRFIKELRNLGQSQEEIKRFLLEQFSQGEGPSNPTHPDDESLEGEDSFYNDDNPITL</sequence>
<keyword evidence="3" id="KW-1185">Reference proteome</keyword>
<evidence type="ECO:0000313" key="3">
    <source>
        <dbReference type="Proteomes" id="UP000037035"/>
    </source>
</evidence>
<proteinExistence type="predicted"/>
<name>A0A0L6V812_9BASI</name>
<dbReference type="AlphaFoldDB" id="A0A0L6V812"/>
<protein>
    <submittedName>
        <fullName evidence="2">Uncharacterized protein</fullName>
    </submittedName>
</protein>
<comment type="caution">
    <text evidence="2">The sequence shown here is derived from an EMBL/GenBank/DDBJ whole genome shotgun (WGS) entry which is preliminary data.</text>
</comment>
<evidence type="ECO:0000313" key="2">
    <source>
        <dbReference type="EMBL" id="KNZ56677.1"/>
    </source>
</evidence>
<gene>
    <name evidence="2" type="ORF">VP01_2346g1</name>
</gene>
<evidence type="ECO:0000256" key="1">
    <source>
        <dbReference type="SAM" id="MobiDB-lite"/>
    </source>
</evidence>
<feature type="compositionally biased region" description="Polar residues" evidence="1">
    <location>
        <begin position="49"/>
        <end position="58"/>
    </location>
</feature>
<feature type="compositionally biased region" description="Acidic residues" evidence="1">
    <location>
        <begin position="63"/>
        <end position="72"/>
    </location>
</feature>
<dbReference type="Proteomes" id="UP000037035">
    <property type="component" value="Unassembled WGS sequence"/>
</dbReference>
<organism evidence="2 3">
    <name type="scientific">Puccinia sorghi</name>
    <dbReference type="NCBI Taxonomy" id="27349"/>
    <lineage>
        <taxon>Eukaryota</taxon>
        <taxon>Fungi</taxon>
        <taxon>Dikarya</taxon>
        <taxon>Basidiomycota</taxon>
        <taxon>Pucciniomycotina</taxon>
        <taxon>Pucciniomycetes</taxon>
        <taxon>Pucciniales</taxon>
        <taxon>Pucciniaceae</taxon>
        <taxon>Puccinia</taxon>
    </lineage>
</organism>